<organism evidence="3 4">
    <name type="scientific">Owenia fusiformis</name>
    <name type="common">Polychaete worm</name>
    <dbReference type="NCBI Taxonomy" id="6347"/>
    <lineage>
        <taxon>Eukaryota</taxon>
        <taxon>Metazoa</taxon>
        <taxon>Spiralia</taxon>
        <taxon>Lophotrochozoa</taxon>
        <taxon>Annelida</taxon>
        <taxon>Polychaeta</taxon>
        <taxon>Sedentaria</taxon>
        <taxon>Canalipalpata</taxon>
        <taxon>Sabellida</taxon>
        <taxon>Oweniida</taxon>
        <taxon>Oweniidae</taxon>
        <taxon>Owenia</taxon>
    </lineage>
</organism>
<name>A0A8S4PRA9_OWEFU</name>
<dbReference type="SUPFAM" id="SSF53300">
    <property type="entry name" value="vWA-like"/>
    <property type="match status" value="1"/>
</dbReference>
<feature type="signal peptide" evidence="1">
    <location>
        <begin position="1"/>
        <end position="24"/>
    </location>
</feature>
<dbReference type="Gene3D" id="3.40.50.410">
    <property type="entry name" value="von Willebrand factor, type A domain"/>
    <property type="match status" value="1"/>
</dbReference>
<accession>A0A8S4PRA9</accession>
<dbReference type="OrthoDB" id="6132182at2759"/>
<dbReference type="EMBL" id="CAIIXF020000010">
    <property type="protein sequence ID" value="CAH1796358.1"/>
    <property type="molecule type" value="Genomic_DNA"/>
</dbReference>
<evidence type="ECO:0000256" key="1">
    <source>
        <dbReference type="SAM" id="SignalP"/>
    </source>
</evidence>
<feature type="chain" id="PRO_5035862213" description="VWFA domain-containing protein" evidence="1">
    <location>
        <begin position="25"/>
        <end position="130"/>
    </location>
</feature>
<dbReference type="Pfam" id="PF00092">
    <property type="entry name" value="VWA"/>
    <property type="match status" value="1"/>
</dbReference>
<dbReference type="AlphaFoldDB" id="A0A8S4PRA9"/>
<dbReference type="PROSITE" id="PS50234">
    <property type="entry name" value="VWFA"/>
    <property type="match status" value="1"/>
</dbReference>
<comment type="caution">
    <text evidence="3">The sequence shown here is derived from an EMBL/GenBank/DDBJ whole genome shotgun (WGS) entry which is preliminary data.</text>
</comment>
<sequence>AVIHATSFLIALAIIAETLKCGLDIPIVIDVSCSISNENKTAMQQTIPNIAFQLNTLTGCGDYALESRMTVITFARELKLQWSLNAVDSCSSLERHLTGVDLLRPMGCNTKTSEAIKIAYQELVSSKRPN</sequence>
<evidence type="ECO:0000313" key="4">
    <source>
        <dbReference type="Proteomes" id="UP000749559"/>
    </source>
</evidence>
<feature type="domain" description="VWFA" evidence="2">
    <location>
        <begin position="24"/>
        <end position="130"/>
    </location>
</feature>
<dbReference type="Proteomes" id="UP000749559">
    <property type="component" value="Unassembled WGS sequence"/>
</dbReference>
<feature type="non-terminal residue" evidence="3">
    <location>
        <position position="130"/>
    </location>
</feature>
<evidence type="ECO:0000259" key="2">
    <source>
        <dbReference type="PROSITE" id="PS50234"/>
    </source>
</evidence>
<keyword evidence="1" id="KW-0732">Signal</keyword>
<dbReference type="InterPro" id="IPR002035">
    <property type="entry name" value="VWF_A"/>
</dbReference>
<dbReference type="InterPro" id="IPR036465">
    <property type="entry name" value="vWFA_dom_sf"/>
</dbReference>
<feature type="non-terminal residue" evidence="3">
    <location>
        <position position="1"/>
    </location>
</feature>
<reference evidence="3" key="1">
    <citation type="submission" date="2022-03" db="EMBL/GenBank/DDBJ databases">
        <authorList>
            <person name="Martin C."/>
        </authorList>
    </citation>
    <scope>NUCLEOTIDE SEQUENCE</scope>
</reference>
<proteinExistence type="predicted"/>
<keyword evidence="4" id="KW-1185">Reference proteome</keyword>
<protein>
    <recommendedName>
        <fullName evidence="2">VWFA domain-containing protein</fullName>
    </recommendedName>
</protein>
<gene>
    <name evidence="3" type="ORF">OFUS_LOCUS20778</name>
</gene>
<evidence type="ECO:0000313" key="3">
    <source>
        <dbReference type="EMBL" id="CAH1796358.1"/>
    </source>
</evidence>